<feature type="compositionally biased region" description="Basic and acidic residues" evidence="1">
    <location>
        <begin position="254"/>
        <end position="265"/>
    </location>
</feature>
<proteinExistence type="predicted"/>
<organism evidence="2 3">
    <name type="scientific">Dovyalis caffra</name>
    <dbReference type="NCBI Taxonomy" id="77055"/>
    <lineage>
        <taxon>Eukaryota</taxon>
        <taxon>Viridiplantae</taxon>
        <taxon>Streptophyta</taxon>
        <taxon>Embryophyta</taxon>
        <taxon>Tracheophyta</taxon>
        <taxon>Spermatophyta</taxon>
        <taxon>Magnoliopsida</taxon>
        <taxon>eudicotyledons</taxon>
        <taxon>Gunneridae</taxon>
        <taxon>Pentapetalae</taxon>
        <taxon>rosids</taxon>
        <taxon>fabids</taxon>
        <taxon>Malpighiales</taxon>
        <taxon>Salicaceae</taxon>
        <taxon>Flacourtieae</taxon>
        <taxon>Dovyalis</taxon>
    </lineage>
</organism>
<feature type="compositionally biased region" description="Pro residues" evidence="1">
    <location>
        <begin position="113"/>
        <end position="124"/>
    </location>
</feature>
<feature type="compositionally biased region" description="Pro residues" evidence="1">
    <location>
        <begin position="307"/>
        <end position="317"/>
    </location>
</feature>
<dbReference type="Proteomes" id="UP001314170">
    <property type="component" value="Unassembled WGS sequence"/>
</dbReference>
<dbReference type="Pfam" id="PF07797">
    <property type="entry name" value="DUF1639"/>
    <property type="match status" value="1"/>
</dbReference>
<feature type="compositionally biased region" description="Gly residues" evidence="1">
    <location>
        <begin position="296"/>
        <end position="305"/>
    </location>
</feature>
<reference evidence="2 3" key="1">
    <citation type="submission" date="2024-01" db="EMBL/GenBank/DDBJ databases">
        <authorList>
            <person name="Waweru B."/>
        </authorList>
    </citation>
    <scope>NUCLEOTIDE SEQUENCE [LARGE SCALE GENOMIC DNA]</scope>
</reference>
<protein>
    <submittedName>
        <fullName evidence="2">Uncharacterized protein</fullName>
    </submittedName>
</protein>
<feature type="region of interest" description="Disordered" evidence="1">
    <location>
        <begin position="1"/>
        <end position="41"/>
    </location>
</feature>
<feature type="compositionally biased region" description="Basic and acidic residues" evidence="1">
    <location>
        <begin position="72"/>
        <end position="90"/>
    </location>
</feature>
<evidence type="ECO:0000313" key="2">
    <source>
        <dbReference type="EMBL" id="CAK7353060.1"/>
    </source>
</evidence>
<accession>A0AAV1SNG0</accession>
<comment type="caution">
    <text evidence="2">The sequence shown here is derived from an EMBL/GenBank/DDBJ whole genome shotgun (WGS) entry which is preliminary data.</text>
</comment>
<dbReference type="EMBL" id="CAWUPB010001194">
    <property type="protein sequence ID" value="CAK7353060.1"/>
    <property type="molecule type" value="Genomic_DNA"/>
</dbReference>
<dbReference type="PANTHER" id="PTHR33130:SF45">
    <property type="entry name" value="OS05G0541700 PROTEIN"/>
    <property type="match status" value="1"/>
</dbReference>
<feature type="compositionally biased region" description="Low complexity" evidence="1">
    <location>
        <begin position="92"/>
        <end position="101"/>
    </location>
</feature>
<name>A0AAV1SNG0_9ROSI</name>
<evidence type="ECO:0000313" key="3">
    <source>
        <dbReference type="Proteomes" id="UP001314170"/>
    </source>
</evidence>
<sequence>MEKDSFRSNNNGSPSNNTTNNSAQRTSLDPNRQTTSSDFVLQWGKRKRKRLRCMKVQVKDVSTTPVHKTIVRVDRRVVRADHKDTPDHQPRSTNNNNNTSNQINGYFNLRQRPSPPPPPPPPPQRILREILRLCGCVDHVRLLGRGGGNMDQENGVCVKCHTVFMESTGAVERFKLRRFLKCTNVVTSLRDKGLCLICLFLGGVEMAVLGTDKATHRWWGHVYGSEVDLMVRNSENSSAMRGGQIYGGGLRRVASPDKGAHDKRGNNNHHHHNSSNNHENHNHNNKSVASSDSKKGGGSSSGGSGEAPPPPEPPVWPPKFVISLTNKEKEEDFFAFKGSKLPQRPKKRAKFIQRTLNLVSPGAWLCDLTLERYEVREKKITKKRPRGLKAMGNMDSDSE</sequence>
<dbReference type="AlphaFoldDB" id="A0AAV1SNG0"/>
<dbReference type="InterPro" id="IPR012438">
    <property type="entry name" value="DUF1639"/>
</dbReference>
<feature type="compositionally biased region" description="Polar residues" evidence="1">
    <location>
        <begin position="23"/>
        <end position="39"/>
    </location>
</feature>
<gene>
    <name evidence="2" type="ORF">DCAF_LOCUS24537</name>
</gene>
<keyword evidence="3" id="KW-1185">Reference proteome</keyword>
<dbReference type="PANTHER" id="PTHR33130">
    <property type="entry name" value="PUTATIVE (DUF1639)-RELATED"/>
    <property type="match status" value="1"/>
</dbReference>
<evidence type="ECO:0000256" key="1">
    <source>
        <dbReference type="SAM" id="MobiDB-lite"/>
    </source>
</evidence>
<feature type="region of interest" description="Disordered" evidence="1">
    <location>
        <begin position="72"/>
        <end position="124"/>
    </location>
</feature>
<feature type="region of interest" description="Disordered" evidence="1">
    <location>
        <begin position="240"/>
        <end position="318"/>
    </location>
</feature>
<feature type="compositionally biased region" description="Low complexity" evidence="1">
    <location>
        <begin position="8"/>
        <end position="22"/>
    </location>
</feature>